<evidence type="ECO:0000313" key="6">
    <source>
        <dbReference type="Proteomes" id="UP000197781"/>
    </source>
</evidence>
<feature type="domain" description="Glycosyltransferase 2-like" evidence="4">
    <location>
        <begin position="11"/>
        <end position="182"/>
    </location>
</feature>
<gene>
    <name evidence="5" type="ORF">BP422_18395</name>
</gene>
<evidence type="ECO:0000256" key="3">
    <source>
        <dbReference type="ARBA" id="ARBA00022679"/>
    </source>
</evidence>
<dbReference type="CDD" id="cd00761">
    <property type="entry name" value="Glyco_tranf_GTA_type"/>
    <property type="match status" value="1"/>
</dbReference>
<sequence>MARERIEGLVSVVITNYNRAAYIRECLDSILQQTYENWEIVLIDDASTDHSVEVAREWLEENKRFFPRENQVLIHELPRNIGFSGAINVGHYLSRGEFIAIQDSDDFSHILRLSRQVEYLKNHPQIDLVGTNYYAFSSDNPEKKQLAGWIKYDDDIRKVYGNGGHCVCHGTCMFRGRLFDQIGGPTRRIEGAEDYEFIAKALNARAGVNNIPEALYYYRTHAEQRSAHYYRKKGG</sequence>
<proteinExistence type="inferred from homology"/>
<dbReference type="PANTHER" id="PTHR43685">
    <property type="entry name" value="GLYCOSYLTRANSFERASE"/>
    <property type="match status" value="1"/>
</dbReference>
<dbReference type="KEGG" id="bfm:BP422_18395"/>
<dbReference type="EMBL" id="CP018145">
    <property type="protein sequence ID" value="ASJ55344.1"/>
    <property type="molecule type" value="Genomic_DNA"/>
</dbReference>
<dbReference type="Pfam" id="PF00535">
    <property type="entry name" value="Glycos_transf_2"/>
    <property type="match status" value="1"/>
</dbReference>
<dbReference type="PANTHER" id="PTHR43685:SF5">
    <property type="entry name" value="GLYCOSYLTRANSFERASE EPSE-RELATED"/>
    <property type="match status" value="1"/>
</dbReference>
<dbReference type="InterPro" id="IPR050834">
    <property type="entry name" value="Glycosyltransf_2"/>
</dbReference>
<evidence type="ECO:0000313" key="5">
    <source>
        <dbReference type="EMBL" id="ASJ55344.1"/>
    </source>
</evidence>
<reference evidence="5 6" key="1">
    <citation type="submission" date="2016-11" db="EMBL/GenBank/DDBJ databases">
        <authorList>
            <person name="Jaros S."/>
            <person name="Januszkiewicz K."/>
            <person name="Wedrychowicz H."/>
        </authorList>
    </citation>
    <scope>NUCLEOTIDE SEQUENCE [LARGE SCALE GENOMIC DNA]</scope>
    <source>
        <strain evidence="5 6">NF2</strain>
    </source>
</reference>
<dbReference type="InterPro" id="IPR001173">
    <property type="entry name" value="Glyco_trans_2-like"/>
</dbReference>
<organism evidence="5 6">
    <name type="scientific">Brevibacillus formosus</name>
    <dbReference type="NCBI Taxonomy" id="54913"/>
    <lineage>
        <taxon>Bacteria</taxon>
        <taxon>Bacillati</taxon>
        <taxon>Bacillota</taxon>
        <taxon>Bacilli</taxon>
        <taxon>Bacillales</taxon>
        <taxon>Paenibacillaceae</taxon>
        <taxon>Brevibacillus</taxon>
    </lineage>
</organism>
<comment type="similarity">
    <text evidence="1">Belongs to the glycosyltransferase 2 family.</text>
</comment>
<dbReference type="Proteomes" id="UP000197781">
    <property type="component" value="Chromosome"/>
</dbReference>
<dbReference type="SUPFAM" id="SSF53448">
    <property type="entry name" value="Nucleotide-diphospho-sugar transferases"/>
    <property type="match status" value="1"/>
</dbReference>
<dbReference type="Gene3D" id="3.90.550.10">
    <property type="entry name" value="Spore Coat Polysaccharide Biosynthesis Protein SpsA, Chain A"/>
    <property type="match status" value="1"/>
</dbReference>
<accession>A0A220MJN3</accession>
<name>A0A220MJN3_9BACL</name>
<dbReference type="RefSeq" id="WP_088909020.1">
    <property type="nucleotide sequence ID" value="NZ_CP018145.1"/>
</dbReference>
<keyword evidence="3 5" id="KW-0808">Transferase</keyword>
<evidence type="ECO:0000256" key="2">
    <source>
        <dbReference type="ARBA" id="ARBA00022676"/>
    </source>
</evidence>
<protein>
    <submittedName>
        <fullName evidence="5">Glycosyl transferase</fullName>
    </submittedName>
</protein>
<evidence type="ECO:0000256" key="1">
    <source>
        <dbReference type="ARBA" id="ARBA00006739"/>
    </source>
</evidence>
<keyword evidence="2" id="KW-0328">Glycosyltransferase</keyword>
<evidence type="ECO:0000259" key="4">
    <source>
        <dbReference type="Pfam" id="PF00535"/>
    </source>
</evidence>
<dbReference type="GO" id="GO:0016757">
    <property type="term" value="F:glycosyltransferase activity"/>
    <property type="evidence" value="ECO:0007669"/>
    <property type="project" value="UniProtKB-KW"/>
</dbReference>
<dbReference type="AlphaFoldDB" id="A0A220MJN3"/>
<dbReference type="InterPro" id="IPR029044">
    <property type="entry name" value="Nucleotide-diphossugar_trans"/>
</dbReference>